<protein>
    <submittedName>
        <fullName evidence="1">Uncharacterized protein</fullName>
    </submittedName>
</protein>
<dbReference type="Proteomes" id="UP000827872">
    <property type="component" value="Linkage Group LG07"/>
</dbReference>
<organism evidence="1 2">
    <name type="scientific">Sphaerodactylus townsendi</name>
    <dbReference type="NCBI Taxonomy" id="933632"/>
    <lineage>
        <taxon>Eukaryota</taxon>
        <taxon>Metazoa</taxon>
        <taxon>Chordata</taxon>
        <taxon>Craniata</taxon>
        <taxon>Vertebrata</taxon>
        <taxon>Euteleostomi</taxon>
        <taxon>Lepidosauria</taxon>
        <taxon>Squamata</taxon>
        <taxon>Bifurcata</taxon>
        <taxon>Gekkota</taxon>
        <taxon>Sphaerodactylidae</taxon>
        <taxon>Sphaerodactylus</taxon>
    </lineage>
</organism>
<dbReference type="EMBL" id="CM037620">
    <property type="protein sequence ID" value="KAH7995042.1"/>
    <property type="molecule type" value="Genomic_DNA"/>
</dbReference>
<proteinExistence type="predicted"/>
<evidence type="ECO:0000313" key="1">
    <source>
        <dbReference type="EMBL" id="KAH7995042.1"/>
    </source>
</evidence>
<evidence type="ECO:0000313" key="2">
    <source>
        <dbReference type="Proteomes" id="UP000827872"/>
    </source>
</evidence>
<comment type="caution">
    <text evidence="1">The sequence shown here is derived from an EMBL/GenBank/DDBJ whole genome shotgun (WGS) entry which is preliminary data.</text>
</comment>
<gene>
    <name evidence="1" type="ORF">K3G42_020677</name>
</gene>
<reference evidence="1" key="1">
    <citation type="submission" date="2021-08" db="EMBL/GenBank/DDBJ databases">
        <title>The first chromosome-level gecko genome reveals the dynamic sex chromosomes of Neotropical dwarf geckos (Sphaerodactylidae: Sphaerodactylus).</title>
        <authorList>
            <person name="Pinto B.J."/>
            <person name="Keating S.E."/>
            <person name="Gamble T."/>
        </authorList>
    </citation>
    <scope>NUCLEOTIDE SEQUENCE</scope>
    <source>
        <strain evidence="1">TG3544</strain>
    </source>
</reference>
<keyword evidence="2" id="KW-1185">Reference proteome</keyword>
<accession>A0ACB8EQU2</accession>
<name>A0ACB8EQU2_9SAUR</name>
<sequence>MKRKTSVAGSRRNSALATYPATLPPAVKKTRSSATFQEVSEEDEPSPRPHSRESCLQITGVKTWIAIVYSHEPMEIVLAPIYSSSTSKQC</sequence>